<feature type="coiled-coil region" evidence="1">
    <location>
        <begin position="235"/>
        <end position="297"/>
    </location>
</feature>
<keyword evidence="1" id="KW-0175">Coiled coil</keyword>
<proteinExistence type="predicted"/>
<feature type="region of interest" description="Disordered" evidence="2">
    <location>
        <begin position="1"/>
        <end position="134"/>
    </location>
</feature>
<dbReference type="Proteomes" id="UP001165083">
    <property type="component" value="Unassembled WGS sequence"/>
</dbReference>
<dbReference type="PANTHER" id="PTHR45725">
    <property type="entry name" value="FORMIN HOMOLOGY 2 FAMILY MEMBER"/>
    <property type="match status" value="1"/>
</dbReference>
<dbReference type="EMBL" id="BSXW01000211">
    <property type="protein sequence ID" value="GMF14943.1"/>
    <property type="molecule type" value="Genomic_DNA"/>
</dbReference>
<evidence type="ECO:0000256" key="1">
    <source>
        <dbReference type="SAM" id="Coils"/>
    </source>
</evidence>
<feature type="compositionally biased region" description="Low complexity" evidence="2">
    <location>
        <begin position="114"/>
        <end position="132"/>
    </location>
</feature>
<reference evidence="3" key="1">
    <citation type="submission" date="2023-04" db="EMBL/GenBank/DDBJ databases">
        <title>Phytophthora lilii NBRC 32176.</title>
        <authorList>
            <person name="Ichikawa N."/>
            <person name="Sato H."/>
            <person name="Tonouchi N."/>
        </authorList>
    </citation>
    <scope>NUCLEOTIDE SEQUENCE</scope>
    <source>
        <strain evidence="3">NBRC 32176</strain>
    </source>
</reference>
<sequence length="897" mass="94090">MSSPTPQGSRTPSEASAAIGGSPTSAEASAGGVAPSAGLPAPAGSCQSYAGLSMPASAAADARGASSGSAGAPAGASEDSRPSASSRSTSTSASASASGASSSLPAPVGRANESSVPSAATSSSPTSASRPVPALPPMHAIIPMPLPRYIRLEELSSVVNEASETTVREGTRAVADNLDVSFESLARLMVHLAREPPLRFNPDLDERLKRAEGLQAAVNAVVPLADAPPGRDEELAALVDECEDLRFRLADAEAALAREVADRQRVEYLCTQASGERNAAQDELRRVRGELLAANRELGLIRSDLDNSTQMVANLRVQLQDKDRALNAVHLQHRVDRSDFRAAVAKYSAEVAQLSRLLQSSATPVSPSTQPVGASYGSQRSPSSRPTNPGKRPLSKSLAAGLSLAAAGLGGLDPASVSHASLALTQQSSAPSGAATPSPPGPRPASPAAPEVVDLSGDDQVDEAPTSVDTNHEILLSTPKRRDDRPTREASVTASLRSKASLEELLASDDLVLGPQSPSDDADGPPSSPSGAASQVPVVSSSGALTSQASVVVFVGVFYGPGLCGSVIATIAASCIRPSTDRCLDRCSYWKSGIGLCFFGTPAAWSIAAVPDHGHALDHAGHQPERVYACDIASATSGVESFDAAANLGSTTPGSVADEREDPVLGGAYPNYEDPNHPSQQLRRKMPDRPPIEHWLDAFAQEVGEDSAEFQAILAAWIEFDRARNLRADRYRQQVPHRYWDWAIRPSSDPAHSTPELMLEPTILTFSFEVIPWIPKTADWVSKVSVVDDRQPWRNCWIDVPGQHPFNTTFAPCNPPVPLFAPRGFTRQQVIDDIMLNPQLSAQKIISPWAVELLNRRTQPGTPPPASPAAPVDDESKGDSPQSSVAAAAAGCCVVYW</sequence>
<evidence type="ECO:0000256" key="2">
    <source>
        <dbReference type="SAM" id="MobiDB-lite"/>
    </source>
</evidence>
<feature type="compositionally biased region" description="Polar residues" evidence="2">
    <location>
        <begin position="359"/>
        <end position="387"/>
    </location>
</feature>
<accession>A0A9W6WSX2</accession>
<dbReference type="OrthoDB" id="89715at2759"/>
<feature type="region of interest" description="Disordered" evidence="2">
    <location>
        <begin position="856"/>
        <end position="883"/>
    </location>
</feature>
<feature type="compositionally biased region" description="Pro residues" evidence="2">
    <location>
        <begin position="437"/>
        <end position="447"/>
    </location>
</feature>
<keyword evidence="4" id="KW-1185">Reference proteome</keyword>
<evidence type="ECO:0000313" key="4">
    <source>
        <dbReference type="Proteomes" id="UP001165083"/>
    </source>
</evidence>
<feature type="compositionally biased region" description="Polar residues" evidence="2">
    <location>
        <begin position="1"/>
        <end position="14"/>
    </location>
</feature>
<dbReference type="AlphaFoldDB" id="A0A9W6WSX2"/>
<feature type="region of interest" description="Disordered" evidence="2">
    <location>
        <begin position="510"/>
        <end position="536"/>
    </location>
</feature>
<comment type="caution">
    <text evidence="3">The sequence shown here is derived from an EMBL/GenBank/DDBJ whole genome shotgun (WGS) entry which is preliminary data.</text>
</comment>
<name>A0A9W6WSX2_9STRA</name>
<feature type="region of interest" description="Disordered" evidence="2">
    <location>
        <begin position="425"/>
        <end position="495"/>
    </location>
</feature>
<dbReference type="PANTHER" id="PTHR45725:SF1">
    <property type="entry name" value="DISHEVELLED ASSOCIATED ACTIVATOR OF MORPHOGENESIS, ISOFORM D"/>
    <property type="match status" value="1"/>
</dbReference>
<organism evidence="3 4">
    <name type="scientific">Phytophthora lilii</name>
    <dbReference type="NCBI Taxonomy" id="2077276"/>
    <lineage>
        <taxon>Eukaryota</taxon>
        <taxon>Sar</taxon>
        <taxon>Stramenopiles</taxon>
        <taxon>Oomycota</taxon>
        <taxon>Peronosporomycetes</taxon>
        <taxon>Peronosporales</taxon>
        <taxon>Peronosporaceae</taxon>
        <taxon>Phytophthora</taxon>
    </lineage>
</organism>
<gene>
    <name evidence="3" type="ORF">Plil01_000502100</name>
</gene>
<feature type="region of interest" description="Disordered" evidence="2">
    <location>
        <begin position="650"/>
        <end position="686"/>
    </location>
</feature>
<dbReference type="InterPro" id="IPR051425">
    <property type="entry name" value="Formin_Homology"/>
</dbReference>
<evidence type="ECO:0000313" key="3">
    <source>
        <dbReference type="EMBL" id="GMF14943.1"/>
    </source>
</evidence>
<protein>
    <submittedName>
        <fullName evidence="3">Unnamed protein product</fullName>
    </submittedName>
</protein>
<feature type="compositionally biased region" description="Low complexity" evidence="2">
    <location>
        <begin position="25"/>
        <end position="106"/>
    </location>
</feature>
<feature type="region of interest" description="Disordered" evidence="2">
    <location>
        <begin position="359"/>
        <end position="395"/>
    </location>
</feature>